<keyword evidence="2" id="KW-0963">Cytoplasm</keyword>
<dbReference type="Pfam" id="PF26579">
    <property type="entry name" value="Ig_CFAP47"/>
    <property type="match status" value="1"/>
</dbReference>
<evidence type="ECO:0000313" key="9">
    <source>
        <dbReference type="Proteomes" id="UP000692954"/>
    </source>
</evidence>
<name>A0A8S1QJG5_9CILI</name>
<dbReference type="NCBIfam" id="NF012200">
    <property type="entry name" value="choice_anch_D"/>
    <property type="match status" value="1"/>
</dbReference>
<dbReference type="InterPro" id="IPR058952">
    <property type="entry name" value="Ig_CFAP47"/>
</dbReference>
<evidence type="ECO:0000256" key="2">
    <source>
        <dbReference type="ARBA" id="ARBA00022490"/>
    </source>
</evidence>
<feature type="domain" description="Cilia- and flagella-associated protein 47" evidence="6">
    <location>
        <begin position="1533"/>
        <end position="1695"/>
    </location>
</feature>
<dbReference type="InterPro" id="IPR031549">
    <property type="entry name" value="ASH"/>
</dbReference>
<organism evidence="8 9">
    <name type="scientific">Paramecium sonneborni</name>
    <dbReference type="NCBI Taxonomy" id="65129"/>
    <lineage>
        <taxon>Eukaryota</taxon>
        <taxon>Sar</taxon>
        <taxon>Alveolata</taxon>
        <taxon>Ciliophora</taxon>
        <taxon>Intramacronucleata</taxon>
        <taxon>Oligohymenophorea</taxon>
        <taxon>Peniculida</taxon>
        <taxon>Parameciidae</taxon>
        <taxon>Paramecium</taxon>
    </lineage>
</organism>
<dbReference type="PANTHER" id="PTHR45912">
    <property type="entry name" value="CILIA- AND FLAGELLA-ASSOCIATED PROTEIN 47"/>
    <property type="match status" value="1"/>
</dbReference>
<feature type="domain" description="Abnormal spindle-like microcephaly-associated protein ASH" evidence="5">
    <location>
        <begin position="437"/>
        <end position="511"/>
    </location>
</feature>
<feature type="region of interest" description="Disordered" evidence="4">
    <location>
        <begin position="176"/>
        <end position="197"/>
    </location>
</feature>
<dbReference type="OrthoDB" id="10060824at2759"/>
<dbReference type="Pfam" id="PF24529">
    <property type="entry name" value="CFAP47"/>
    <property type="match status" value="1"/>
</dbReference>
<dbReference type="Pfam" id="PF15780">
    <property type="entry name" value="ASH"/>
    <property type="match status" value="1"/>
</dbReference>
<comment type="caution">
    <text evidence="8">The sequence shown here is derived from an EMBL/GenBank/DDBJ whole genome shotgun (WGS) entry which is preliminary data.</text>
</comment>
<feature type="compositionally biased region" description="Basic and acidic residues" evidence="4">
    <location>
        <begin position="187"/>
        <end position="197"/>
    </location>
</feature>
<dbReference type="GO" id="GO:0060271">
    <property type="term" value="P:cilium assembly"/>
    <property type="evidence" value="ECO:0007669"/>
    <property type="project" value="TreeGrafter"/>
</dbReference>
<dbReference type="PANTHER" id="PTHR45912:SF3">
    <property type="entry name" value="CILIA- AND FLAGELLA-ASSOCIATED PROTEIN 47"/>
    <property type="match status" value="1"/>
</dbReference>
<protein>
    <recommendedName>
        <fullName evidence="10">Calponin-homology (CH) domain-containing protein</fullName>
    </recommendedName>
</protein>
<evidence type="ECO:0000256" key="3">
    <source>
        <dbReference type="SAM" id="Coils"/>
    </source>
</evidence>
<evidence type="ECO:0000259" key="6">
    <source>
        <dbReference type="Pfam" id="PF24529"/>
    </source>
</evidence>
<evidence type="ECO:0000259" key="7">
    <source>
        <dbReference type="Pfam" id="PF26579"/>
    </source>
</evidence>
<proteinExistence type="predicted"/>
<gene>
    <name evidence="8" type="ORF">PSON_ATCC_30995.1.T1070199</name>
</gene>
<reference evidence="8" key="1">
    <citation type="submission" date="2021-01" db="EMBL/GenBank/DDBJ databases">
        <authorList>
            <consortium name="Genoscope - CEA"/>
            <person name="William W."/>
        </authorList>
    </citation>
    <scope>NUCLEOTIDE SEQUENCE</scope>
</reference>
<evidence type="ECO:0000256" key="4">
    <source>
        <dbReference type="SAM" id="MobiDB-lite"/>
    </source>
</evidence>
<feature type="compositionally biased region" description="Polar residues" evidence="4">
    <location>
        <begin position="16"/>
        <end position="25"/>
    </location>
</feature>
<feature type="region of interest" description="Disordered" evidence="4">
    <location>
        <begin position="1"/>
        <end position="25"/>
    </location>
</feature>
<dbReference type="Proteomes" id="UP000692954">
    <property type="component" value="Unassembled WGS sequence"/>
</dbReference>
<dbReference type="GO" id="GO:0005929">
    <property type="term" value="C:cilium"/>
    <property type="evidence" value="ECO:0007669"/>
    <property type="project" value="TreeGrafter"/>
</dbReference>
<dbReference type="GO" id="GO:0005737">
    <property type="term" value="C:cytoplasm"/>
    <property type="evidence" value="ECO:0007669"/>
    <property type="project" value="UniProtKB-SubCell"/>
</dbReference>
<accession>A0A8S1QJG5</accession>
<evidence type="ECO:0000259" key="5">
    <source>
        <dbReference type="Pfam" id="PF15780"/>
    </source>
</evidence>
<dbReference type="EMBL" id="CAJJDN010000107">
    <property type="protein sequence ID" value="CAD8115201.1"/>
    <property type="molecule type" value="Genomic_DNA"/>
</dbReference>
<comment type="subcellular location">
    <subcellularLocation>
        <location evidence="1">Cytoplasm</location>
    </subcellularLocation>
</comment>
<sequence>MNRAQTAGEGFRQKKTMSSTGLKFRPSTQQINRDVHYKDSLSNNEVIEINPDHLIFYNIRKQIPQQKQVIVRNLTKIPRRIRITQPTTARFRVDYDMQGSLAAGLSMILVVYFECTVVEDYHDVFVITSEDGFKFNVKLSALKPQPFIRFDTFLDLGYCQINKVKEGRIRFENVPNEEDEKKKKKKGDKDKDKERDSEIERELTAKITLQTLHNDKLKFEPTNFFVVKPDETVEITVKYQTNQASIFRSSIQVVKHWNNSIETIEVSCIAVDYSIFFIDQNQAQSTTIDFQELVMGYPKQYFGSLVNNTPIRQNWKVLIKKGFHTMTSSVGGFQTPNEVGLEWLEKVIRVTPEKGSMEPYAQMPIKIECKGPVTEEGKMRCENYAFQDKSNDNLKYEAPIDFGYSLFFEFFGENNDETLIVHAQGKHIRPQVKVNKQALAFGECQVNDTRDAILVIENTHKNQTIDVTFSKAPQFLVSPLQYQLGPQMKRQFIVTFAPKNVGRVNSSLNVLLVDSQYPIKIQLSGHANFNPEKRPVTRGPEALPKDFDLDRQFVDEKQLQYIEMRRVEIKSEMQPKRSTNYVGLLFEDESEQSLHQQQQRMQGLSEYEQERYAEKLQQFYQTRQNQDKYNEYLKSERQSRLQKKRDKILNMRVESMQMELKQKFSSTDDDKPIDIEFKLGIMGRETDENDPELPEYCDGLFVTKPIDKYEPFTNQKKLFQPDPLQPMRKAFPQEAQTHKEKREVAMELTGEELKKIQAGPVEIDFGNVFVKSEIARTFHIKNDLRTSISCQISTEKPELERSYTKMQIIPSSDTGRFKIVLKSDKLGPFNERVSYVINGKHKFEFNVKAEIQHVKLELSSLKFDFNFKEENMALETFETIRLQNNGNATAYFQWQMSEQKVFTVNIEKGEIQSGKFLDVQIIYKPSNYIIKEDKPQPIQGKTNYYVQINNQIRLDEDKLILQIKDGLDQIIKVMGQVSDARCNIKHSIVDMKELLVCKTEVKYFTIRNVSRVNAFFSILTEKLPAACDISPSNGKIGPDETKDITVKYMSKEQTEIKTDIQIIIRGGRILKIPFQVKTIIPEVEIVQDQFDFGKLTTLGNEGSLKMTLQNNSSISAELLLNLDKDSPEAPNGIECLQVIPVDDLDKSVLKSIHEDENTIKQVVDKKSEEDELASEAISSADEDELEQKIKSKSYILTIQGNSKLEFYLKFSPRDVQTYTFDLPLTLNRYGRLLSLTRQIICRGLKPRFVMDPQCVEFPRKIITSLEKCFAATVEITLSNPERKAVFWRMDVTSITSDKIFNITPIEGKIDSGQTVKVKASFNPQKADDYQKNIPVYIDSQESCYLELILKGKAAQPKILFDRREVLLPPVPLNIESKCSFKILNDGYENLNIKHKVFGEEGNINVKLRFPEGSSVGMSKKRLRVDALFQSSKSVSFTTKIEFYDEMGKVYTIPVSGTADNCLLTSFSYQQRCASEFKIDEKVTQGQTTPGPICLMDDDDDANSDIQSPHKKGAPSVISYRSLSSMSNQTTASALGYIPIPQDLVEQNKQYATKWLKFFLWSANIHAFPEGVIEQDGQPIFELTSVLSGKSLPLPCQSYLDKNAKKQERIAQLLKQYDDFIRMLKSEGAFLNHIRPYHLLSFSDLNASFKLLSEEEKEQVHPSVLKINQQRYNYISIDSWCAVFHQILKIYGLQRINIKYFKQIPGWGDKTLPDYYINGSNVYSPQEGLLMRWLEVCAESEGHQFPRLKYFEQLKDCHYFAAALQHYVGPSLTKYLSGLKICETIQDYKLNSNKVQAALMDMKFSIPFELANFAEPSGREMLILVLHLFNQLPNYLIKGTEVFSCVLGQSISRTLLITNKNNRPVSYWVKLEKEEDFKLEGGDHIKLEPNQHLQYKIKFVSRISQPVLDRITFMPKREHNLFTAAIVYDLKSSILGRESKSVEEVSSPLYESKDFYLQISNEFTKSEFGNFTIKMIFEKVADTNKRKPIQNNNNKSQQIEQQKEVFPAIFCQSEVVKMKKGSQLQLQLRYVPMVFEQQRCFLIFTDPNVGEFQHEILATAELPEIQQEIKQYQVFVDQPAIMEYMILPKNEQIFKAKDSILNYTSKKALPLPGGEPETINFDVELSNHFGFLTAPKQFTVQDLQKQKANRVQREKLEKQQQLEKEKMMQALQQQQPQQQLQQQGTRQNTEIKNISMISNITANPNNATTNISMLPDVNKMPLQFLFKNPVKDMPIIMTLRSNDKTDVRRYKFLVTALPKPTKAQMEMRCPSRESIVQDIPFSNPSDKDWSFKFLLNQEGNCFQLLNVPTAQPDHGHSSIFIGGYKDLVLKKKTKIDIKLQFTPKWMCKIEAHLQITNVNTNDIYDYQITGIGEEPLAQSNIVLQCKARQKTKTEIILNNYSQNEMKYKVETDLINASGLQNFTIAPQRKYRYELSVMPMLSGQYNGSITFYEESGEYIWYTVVLDTDSPIAEKEVEISTQVRKPVSFEIELSNPMPFEQATFEVRIEGDNLHGSKTFTILPQMSSIYELYYLPLLPEKKKGVIGFIHPKLGEIWYNLSLISEERQSIRIPTLKTELGKVEEYEIYLENPIDKEINVQVQITNPANFDVLPTDIVLKPHCDTSVYIRFTPSSLDQIQNGEIRFITQEIGKWEYLVYGVGIPPTAFPEMTVTVGINKDYSDVIHFKNPFRDTIQVQIMIESDDDAFQLLIKKKNDTKTTIAGLQQIQIPFSFTPRSIRSYKCELVVAMNEKIKWRYPITGHTESFATGKFTQFKTKCRIPFLQEFKFQLPGVDKIGKSNFTFQIKNVSEDVKIFMDKFFKIKMIQSATDDCDEVHFDANFNPLKPFKANFDLIIKRDIGGVWKFPMSLDATEPDIDDLIIITSPLNKPTSVSFRITNRTKHQATFRAYFTPSSDQEFSVTPKYGELQPNGREGTQFIITFTPLEYGQIRSGKLIIETDDMYWSYKVRGTLPKYEPPIAQPKVDAKIIANNSSNFKPKNFLQNNIKRNHSPPSTHQKSTAITNLNFSRRTFGATLTRDTKSVQLMKTQKLE</sequence>
<evidence type="ECO:0000313" key="8">
    <source>
        <dbReference type="EMBL" id="CAD8115201.1"/>
    </source>
</evidence>
<feature type="domain" description="CFAP47-like immunoglobulin-like" evidence="7">
    <location>
        <begin position="2759"/>
        <end position="2868"/>
    </location>
</feature>
<keyword evidence="9" id="KW-1185">Reference proteome</keyword>
<feature type="coiled-coil region" evidence="3">
    <location>
        <begin position="2144"/>
        <end position="2172"/>
    </location>
</feature>
<evidence type="ECO:0008006" key="10">
    <source>
        <dbReference type="Google" id="ProtNLM"/>
    </source>
</evidence>
<evidence type="ECO:0000256" key="1">
    <source>
        <dbReference type="ARBA" id="ARBA00004496"/>
    </source>
</evidence>
<keyword evidence="3" id="KW-0175">Coiled coil</keyword>
<dbReference type="InterPro" id="IPR056343">
    <property type="entry name" value="CFAP47_dom"/>
</dbReference>